<dbReference type="SMART" id="SM00215">
    <property type="entry name" value="VWC_out"/>
    <property type="match status" value="1"/>
</dbReference>
<dbReference type="Pfam" id="PF01826">
    <property type="entry name" value="TIL"/>
    <property type="match status" value="2"/>
</dbReference>
<dbReference type="GeneID" id="104965208"/>
<evidence type="ECO:0000256" key="6">
    <source>
        <dbReference type="ARBA" id="ARBA00023180"/>
    </source>
</evidence>
<protein>
    <submittedName>
        <fullName evidence="10">Mucin-2-like</fullName>
    </submittedName>
</protein>
<accession>A0A6I9PN95</accession>
<dbReference type="InterPro" id="IPR001007">
    <property type="entry name" value="VWF_dom"/>
</dbReference>
<dbReference type="Pfam" id="PF00094">
    <property type="entry name" value="VWD"/>
    <property type="match status" value="3"/>
</dbReference>
<dbReference type="SUPFAM" id="SSF57567">
    <property type="entry name" value="Serine protease inhibitors"/>
    <property type="match status" value="2"/>
</dbReference>
<dbReference type="FunFam" id="2.10.25.10:FF:000153">
    <property type="entry name" value="MUC5B isoform 1"/>
    <property type="match status" value="1"/>
</dbReference>
<dbReference type="RefSeq" id="XP_010792469.1">
    <property type="nucleotide sequence ID" value="XM_010794167.1"/>
</dbReference>
<feature type="domain" description="VWFD" evidence="8">
    <location>
        <begin position="726"/>
        <end position="901"/>
    </location>
</feature>
<dbReference type="SMART" id="SM00832">
    <property type="entry name" value="C8"/>
    <property type="match status" value="2"/>
</dbReference>
<keyword evidence="5" id="KW-1015">Disulfide bond</keyword>
<sequence length="901" mass="100568">MRGRSVWLCFLALSVASVINVQARLVRNHVSSICSTWGREHFKTFDGDVFQFPGTCEYNLASDCHESYQEFSVHMRRTVKDGNPTVSHVVVTINDLLFYLSKDMVTVNDIPVKLPHFNAGVQVEKNAGNIKLQSKVGITVMWNGDDAVMVELDTDYANRTCGLCGDFNGVPVHDEFIHNGRKISPIEFGNKQKVHRPNEVCEDPDEEEDESREAMLDSCKEFQTTCAQMLRSEPWSSCTTLIDPEPYILTCVQDMCGCSNSPNDFCVCSTLSEFSRQCSHAGGTPPNWRSPQLCAKQCPFNMVYEESGSPCMDTCTLLDTSSLCEDHKIDGCFCPPGTVFDDISMRGCIAQSECQCKHNKIYNSGEVYRQDREECTCVEGKWACKSLQTPATCAVEEGSHVTTFDGKTYTFHGDCYYTLAKDKASPKFTILVQLVPCANQEFDTCLKGLKIVLNNDRNNVLMFTSDGTVKHNMQTVSLPYHSGDINIFHASSFHIMLQTSFGLQIQIQHVPVMQVYVSLDQSYRAKTRGLCGNFNMVLSDDMKTPQGIVEGTAPTFSNSWKANYMCPDREERLEDPCSLSVENEWYAKHWCALLLSPDSSFAQCRSVVDPELYYKRCTYASCNCEKSEDCLCAVFSSYARACASKGVFLEDWREKVCDKYSRNCPATQIFSYQHQRCQLTCRSLGSVQQSCISDFLPVDGCSCPDGLYLNENGICIPKAKCPCYHNEVYIKSGKSISIKDEHCVCNNGMLHCHSWRARSSTCPSPKQFFNCSAAGSGDLGLHCAPTCLNLDSDDCLAFSMMAKIPVCKEISAHRMEIKLSKGKYEELNLGQGAEIQYRIRRVGLFVVIESAIGLSVMWDGKTTVRIILEPMHSGEVCGLCGDFDGDGQNDFTTQGHLVCDG</sequence>
<dbReference type="PANTHER" id="PTHR11339:SF371">
    <property type="entry name" value="MUCIN-2"/>
    <property type="match status" value="1"/>
</dbReference>
<evidence type="ECO:0000256" key="2">
    <source>
        <dbReference type="ARBA" id="ARBA00022525"/>
    </source>
</evidence>
<comment type="subcellular location">
    <subcellularLocation>
        <location evidence="1">Secreted</location>
    </subcellularLocation>
</comment>
<keyword evidence="4" id="KW-0677">Repeat</keyword>
<evidence type="ECO:0000256" key="5">
    <source>
        <dbReference type="ARBA" id="ARBA00023157"/>
    </source>
</evidence>
<gene>
    <name evidence="10" type="primary">LOC104965208</name>
</gene>
<keyword evidence="3 7" id="KW-0732">Signal</keyword>
<dbReference type="PANTHER" id="PTHR11339">
    <property type="entry name" value="EXTRACELLULAR MATRIX GLYCOPROTEIN RELATED"/>
    <property type="match status" value="1"/>
</dbReference>
<evidence type="ECO:0000256" key="4">
    <source>
        <dbReference type="ARBA" id="ARBA00022737"/>
    </source>
</evidence>
<evidence type="ECO:0000259" key="8">
    <source>
        <dbReference type="PROSITE" id="PS51233"/>
    </source>
</evidence>
<dbReference type="Pfam" id="PF08742">
    <property type="entry name" value="C8"/>
    <property type="match status" value="2"/>
</dbReference>
<dbReference type="AlphaFoldDB" id="A0A6I9PN95"/>
<keyword evidence="6" id="KW-0325">Glycoprotein</keyword>
<dbReference type="InterPro" id="IPR050780">
    <property type="entry name" value="Mucin_vWF_Thrombospondin_sf"/>
</dbReference>
<reference evidence="10" key="1">
    <citation type="submission" date="2025-08" db="UniProtKB">
        <authorList>
            <consortium name="RefSeq"/>
        </authorList>
    </citation>
    <scope>IDENTIFICATION</scope>
    <source>
        <tissue evidence="10">Muscle</tissue>
    </source>
</reference>
<dbReference type="InterPro" id="IPR036084">
    <property type="entry name" value="Ser_inhib-like_sf"/>
</dbReference>
<dbReference type="FunFam" id="2.10.25.10:FF:000674">
    <property type="entry name" value="Mucin-2"/>
    <property type="match status" value="1"/>
</dbReference>
<dbReference type="Gene3D" id="2.10.25.10">
    <property type="entry name" value="Laminin"/>
    <property type="match status" value="2"/>
</dbReference>
<dbReference type="KEGG" id="ncc:104965208"/>
<dbReference type="SMART" id="SM00216">
    <property type="entry name" value="VWD"/>
    <property type="match status" value="3"/>
</dbReference>
<keyword evidence="9" id="KW-1185">Reference proteome</keyword>
<name>A0A6I9PN95_9TELE</name>
<dbReference type="Proteomes" id="UP000504611">
    <property type="component" value="Unplaced"/>
</dbReference>
<feature type="chain" id="PRO_5026875712" evidence="7">
    <location>
        <begin position="24"/>
        <end position="901"/>
    </location>
</feature>
<dbReference type="GO" id="GO:0031012">
    <property type="term" value="C:extracellular matrix"/>
    <property type="evidence" value="ECO:0007669"/>
    <property type="project" value="TreeGrafter"/>
</dbReference>
<evidence type="ECO:0000256" key="7">
    <source>
        <dbReference type="SAM" id="SignalP"/>
    </source>
</evidence>
<keyword evidence="2" id="KW-0964">Secreted</keyword>
<evidence type="ECO:0000313" key="9">
    <source>
        <dbReference type="Proteomes" id="UP000504611"/>
    </source>
</evidence>
<evidence type="ECO:0000256" key="3">
    <source>
        <dbReference type="ARBA" id="ARBA00022729"/>
    </source>
</evidence>
<feature type="signal peptide" evidence="7">
    <location>
        <begin position="1"/>
        <end position="23"/>
    </location>
</feature>
<evidence type="ECO:0000256" key="1">
    <source>
        <dbReference type="ARBA" id="ARBA00004613"/>
    </source>
</evidence>
<feature type="domain" description="VWFD" evidence="8">
    <location>
        <begin position="391"/>
        <end position="567"/>
    </location>
</feature>
<dbReference type="InterPro" id="IPR001846">
    <property type="entry name" value="VWF_type-D"/>
</dbReference>
<dbReference type="CDD" id="cd19941">
    <property type="entry name" value="TIL"/>
    <property type="match status" value="2"/>
</dbReference>
<dbReference type="PROSITE" id="PS51233">
    <property type="entry name" value="VWFD"/>
    <property type="match status" value="3"/>
</dbReference>
<organism evidence="9 10">
    <name type="scientific">Notothenia coriiceps</name>
    <name type="common">black rockcod</name>
    <dbReference type="NCBI Taxonomy" id="8208"/>
    <lineage>
        <taxon>Eukaryota</taxon>
        <taxon>Metazoa</taxon>
        <taxon>Chordata</taxon>
        <taxon>Craniata</taxon>
        <taxon>Vertebrata</taxon>
        <taxon>Euteleostomi</taxon>
        <taxon>Actinopterygii</taxon>
        <taxon>Neopterygii</taxon>
        <taxon>Teleostei</taxon>
        <taxon>Neoteleostei</taxon>
        <taxon>Acanthomorphata</taxon>
        <taxon>Eupercaria</taxon>
        <taxon>Perciformes</taxon>
        <taxon>Notothenioidei</taxon>
        <taxon>Nototheniidae</taxon>
        <taxon>Notothenia</taxon>
    </lineage>
</organism>
<dbReference type="OrthoDB" id="160294at2759"/>
<dbReference type="InterPro" id="IPR014853">
    <property type="entry name" value="VWF/SSPO/ZAN-like_Cys-rich_dom"/>
</dbReference>
<dbReference type="GO" id="GO:0005615">
    <property type="term" value="C:extracellular space"/>
    <property type="evidence" value="ECO:0007669"/>
    <property type="project" value="TreeGrafter"/>
</dbReference>
<evidence type="ECO:0000313" key="10">
    <source>
        <dbReference type="RefSeq" id="XP_010792469.1"/>
    </source>
</evidence>
<proteinExistence type="predicted"/>
<feature type="domain" description="VWFD" evidence="8">
    <location>
        <begin position="32"/>
        <end position="202"/>
    </location>
</feature>
<dbReference type="InterPro" id="IPR002919">
    <property type="entry name" value="TIL_dom"/>
</dbReference>